<comment type="subunit">
    <text evidence="2 11">Heterotrimer of A, B and C subunits.</text>
</comment>
<evidence type="ECO:0000313" key="14">
    <source>
        <dbReference type="Proteomes" id="UP001314181"/>
    </source>
</evidence>
<evidence type="ECO:0000256" key="3">
    <source>
        <dbReference type="ARBA" id="ARBA00016923"/>
    </source>
</evidence>
<dbReference type="GO" id="GO:0016874">
    <property type="term" value="F:ligase activity"/>
    <property type="evidence" value="ECO:0007669"/>
    <property type="project" value="UniProtKB-KW"/>
</dbReference>
<comment type="catalytic activity">
    <reaction evidence="9 11">
        <text>L-aspartyl-tRNA(Asn) + L-glutamine + ATP + H2O = L-asparaginyl-tRNA(Asn) + L-glutamate + ADP + phosphate + 2 H(+)</text>
        <dbReference type="Rhea" id="RHEA:14513"/>
        <dbReference type="Rhea" id="RHEA-COMP:9674"/>
        <dbReference type="Rhea" id="RHEA-COMP:9677"/>
        <dbReference type="ChEBI" id="CHEBI:15377"/>
        <dbReference type="ChEBI" id="CHEBI:15378"/>
        <dbReference type="ChEBI" id="CHEBI:29985"/>
        <dbReference type="ChEBI" id="CHEBI:30616"/>
        <dbReference type="ChEBI" id="CHEBI:43474"/>
        <dbReference type="ChEBI" id="CHEBI:58359"/>
        <dbReference type="ChEBI" id="CHEBI:78515"/>
        <dbReference type="ChEBI" id="CHEBI:78516"/>
        <dbReference type="ChEBI" id="CHEBI:456216"/>
    </reaction>
</comment>
<evidence type="ECO:0000256" key="10">
    <source>
        <dbReference type="ARBA" id="ARBA00047913"/>
    </source>
</evidence>
<dbReference type="InterPro" id="IPR003789">
    <property type="entry name" value="Asn/Gln_tRNA_amidoTrase-B-like"/>
</dbReference>
<dbReference type="InterPro" id="IPR017958">
    <property type="entry name" value="Gln-tRNA_amidoTrfase_suB_CS"/>
</dbReference>
<name>A0ABM9N7Z2_9RICK</name>
<dbReference type="Proteomes" id="UP001314181">
    <property type="component" value="Unassembled WGS sequence"/>
</dbReference>
<dbReference type="PANTHER" id="PTHR11659">
    <property type="entry name" value="GLUTAMYL-TRNA GLN AMIDOTRANSFERASE SUBUNIT B MITOCHONDRIAL AND PROKARYOTIC PET112-RELATED"/>
    <property type="match status" value="1"/>
</dbReference>
<evidence type="ECO:0000256" key="8">
    <source>
        <dbReference type="ARBA" id="ARBA00024799"/>
    </source>
</evidence>
<dbReference type="Pfam" id="PF02637">
    <property type="entry name" value="GatB_Yqey"/>
    <property type="match status" value="1"/>
</dbReference>
<keyword evidence="6 11" id="KW-0067">ATP-binding</keyword>
<evidence type="ECO:0000256" key="4">
    <source>
        <dbReference type="ARBA" id="ARBA00022598"/>
    </source>
</evidence>
<dbReference type="EC" id="6.3.5.-" evidence="11"/>
<dbReference type="RefSeq" id="WP_338363998.1">
    <property type="nucleotide sequence ID" value="NZ_CAWVOK010000018.1"/>
</dbReference>
<dbReference type="NCBIfam" id="NF004014">
    <property type="entry name" value="PRK05477.1-4"/>
    <property type="match status" value="1"/>
</dbReference>
<evidence type="ECO:0000256" key="1">
    <source>
        <dbReference type="ARBA" id="ARBA00005306"/>
    </source>
</evidence>
<comment type="caution">
    <text evidence="13">The sequence shown here is derived from an EMBL/GenBank/DDBJ whole genome shotgun (WGS) entry which is preliminary data.</text>
</comment>
<dbReference type="SUPFAM" id="SSF55931">
    <property type="entry name" value="Glutamine synthetase/guanido kinase"/>
    <property type="match status" value="1"/>
</dbReference>
<sequence>MVINGSKGDWKVDVGLEIHAQVISESKLFSGASTDFGGAPNSHASIIDAALPGVLPSLNQFVIKQAVKTGLALGGNINKDSFFDRKHYFYPDLPQGYQITQFYNPIVTGGAIEIENKKKIVLRSIHLEQDAGKSIHDQSPIHTYIDLNRAGIALMEIITEPDISSPSEATSFLKELRLILRYINACDGDMENGSLRCDANVSVRPLGSDKLGERCEIKNLNSIRNISIAIESEAKRQIALLESGGTITQETRLFNPNLSTTEFMRKKENAYEYHYFPDPDLPVVSLEQSFVDSVAASLPELPKSKIARYVNSLNLNEYDAKVIASNKDCASFFEKAVEHGISLENAKMIGNWVSVELFGYLNKHSISILQSPVKPSDLADLVILIKQGIISGTIAKQVFAEMCETSGKPMSIIKSRGLEQLSDEVTIEKLVDNILAINQDSVLAYKNGKEKILGFFVGQVMKKTSGKANPSLVNEILRKKLSK</sequence>
<protein>
    <recommendedName>
        <fullName evidence="3 11">Aspartyl/glutamyl-tRNA(Asn/Gln) amidotransferase subunit B</fullName>
        <shortName evidence="11">Asp/Glu-ADT subunit B</shortName>
        <ecNumber evidence="11">6.3.5.-</ecNumber>
    </recommendedName>
</protein>
<dbReference type="InterPro" id="IPR006075">
    <property type="entry name" value="Asn/Gln-tRNA_Trfase_suB/E_cat"/>
</dbReference>
<dbReference type="Gene3D" id="1.10.10.410">
    <property type="match status" value="1"/>
</dbReference>
<dbReference type="Pfam" id="PF02934">
    <property type="entry name" value="GatB_N"/>
    <property type="match status" value="1"/>
</dbReference>
<dbReference type="InterPro" id="IPR004413">
    <property type="entry name" value="GatB"/>
</dbReference>
<evidence type="ECO:0000256" key="11">
    <source>
        <dbReference type="HAMAP-Rule" id="MF_00121"/>
    </source>
</evidence>
<dbReference type="NCBIfam" id="NF004015">
    <property type="entry name" value="PRK05477.1-5"/>
    <property type="match status" value="1"/>
</dbReference>
<dbReference type="PROSITE" id="PS01234">
    <property type="entry name" value="GATB"/>
    <property type="match status" value="1"/>
</dbReference>
<dbReference type="SMART" id="SM00845">
    <property type="entry name" value="GatB_Yqey"/>
    <property type="match status" value="1"/>
</dbReference>
<gene>
    <name evidence="11 13" type="primary">gatB</name>
    <name evidence="13" type="ORF">CAXC1_260027</name>
</gene>
<dbReference type="InterPro" id="IPR018027">
    <property type="entry name" value="Asn/Gln_amidotransferase"/>
</dbReference>
<dbReference type="InterPro" id="IPR014746">
    <property type="entry name" value="Gln_synth/guanido_kin_cat_dom"/>
</dbReference>
<organism evidence="13 14">
    <name type="scientific">Candidatus Xenohaliotis californiensis</name>
    <dbReference type="NCBI Taxonomy" id="84677"/>
    <lineage>
        <taxon>Bacteria</taxon>
        <taxon>Pseudomonadati</taxon>
        <taxon>Pseudomonadota</taxon>
        <taxon>Alphaproteobacteria</taxon>
        <taxon>Rickettsiales</taxon>
        <taxon>Anaplasmataceae</taxon>
        <taxon>Candidatus Xenohaliotis</taxon>
    </lineage>
</organism>
<dbReference type="InterPro" id="IPR023168">
    <property type="entry name" value="GatB_Yqey_C_2"/>
</dbReference>
<dbReference type="NCBIfam" id="TIGR00133">
    <property type="entry name" value="gatB"/>
    <property type="match status" value="1"/>
</dbReference>
<dbReference type="EMBL" id="CAWVOK010000018">
    <property type="protein sequence ID" value="CAK8162932.1"/>
    <property type="molecule type" value="Genomic_DNA"/>
</dbReference>
<keyword evidence="14" id="KW-1185">Reference proteome</keyword>
<comment type="similarity">
    <text evidence="1 11">Belongs to the GatB/GatE family. GatB subfamily.</text>
</comment>
<dbReference type="NCBIfam" id="NF004012">
    <property type="entry name" value="PRK05477.1-2"/>
    <property type="match status" value="1"/>
</dbReference>
<keyword evidence="5 11" id="KW-0547">Nucleotide-binding</keyword>
<evidence type="ECO:0000256" key="7">
    <source>
        <dbReference type="ARBA" id="ARBA00022917"/>
    </source>
</evidence>
<feature type="domain" description="Asn/Gln amidotransferase" evidence="12">
    <location>
        <begin position="331"/>
        <end position="481"/>
    </location>
</feature>
<dbReference type="SUPFAM" id="SSF89095">
    <property type="entry name" value="GatB/YqeY motif"/>
    <property type="match status" value="1"/>
</dbReference>
<dbReference type="HAMAP" id="MF_00121">
    <property type="entry name" value="GatB"/>
    <property type="match status" value="1"/>
</dbReference>
<evidence type="ECO:0000259" key="12">
    <source>
        <dbReference type="SMART" id="SM00845"/>
    </source>
</evidence>
<dbReference type="InterPro" id="IPR042114">
    <property type="entry name" value="GatB_C_1"/>
</dbReference>
<comment type="function">
    <text evidence="8 11">Allows the formation of correctly charged Asn-tRNA(Asn) or Gln-tRNA(Gln) through the transamidation of misacylated Asp-tRNA(Asn) or Glu-tRNA(Gln) in organisms which lack either or both of asparaginyl-tRNA or glutaminyl-tRNA synthetases. The reaction takes place in the presence of glutamine and ATP through an activated phospho-Asp-tRNA(Asn) or phospho-Glu-tRNA(Gln).</text>
</comment>
<evidence type="ECO:0000256" key="2">
    <source>
        <dbReference type="ARBA" id="ARBA00011123"/>
    </source>
</evidence>
<evidence type="ECO:0000313" key="13">
    <source>
        <dbReference type="EMBL" id="CAK8162932.1"/>
    </source>
</evidence>
<evidence type="ECO:0000256" key="5">
    <source>
        <dbReference type="ARBA" id="ARBA00022741"/>
    </source>
</evidence>
<dbReference type="PANTHER" id="PTHR11659:SF0">
    <property type="entry name" value="GLUTAMYL-TRNA(GLN) AMIDOTRANSFERASE SUBUNIT B, MITOCHONDRIAL"/>
    <property type="match status" value="1"/>
</dbReference>
<comment type="catalytic activity">
    <reaction evidence="10 11">
        <text>L-glutamyl-tRNA(Gln) + L-glutamine + ATP + H2O = L-glutaminyl-tRNA(Gln) + L-glutamate + ADP + phosphate + H(+)</text>
        <dbReference type="Rhea" id="RHEA:17521"/>
        <dbReference type="Rhea" id="RHEA-COMP:9681"/>
        <dbReference type="Rhea" id="RHEA-COMP:9684"/>
        <dbReference type="ChEBI" id="CHEBI:15377"/>
        <dbReference type="ChEBI" id="CHEBI:15378"/>
        <dbReference type="ChEBI" id="CHEBI:29985"/>
        <dbReference type="ChEBI" id="CHEBI:30616"/>
        <dbReference type="ChEBI" id="CHEBI:43474"/>
        <dbReference type="ChEBI" id="CHEBI:58359"/>
        <dbReference type="ChEBI" id="CHEBI:78520"/>
        <dbReference type="ChEBI" id="CHEBI:78521"/>
        <dbReference type="ChEBI" id="CHEBI:456216"/>
    </reaction>
</comment>
<dbReference type="Gene3D" id="1.10.150.380">
    <property type="entry name" value="GatB domain, N-terminal subdomain"/>
    <property type="match status" value="1"/>
</dbReference>
<evidence type="ECO:0000256" key="9">
    <source>
        <dbReference type="ARBA" id="ARBA00047380"/>
    </source>
</evidence>
<accession>A0ABM9N7Z2</accession>
<keyword evidence="7 11" id="KW-0648">Protein biosynthesis</keyword>
<proteinExistence type="inferred from homology"/>
<reference evidence="13 14" key="1">
    <citation type="submission" date="2024-01" db="EMBL/GenBank/DDBJ databases">
        <authorList>
            <person name="Kunselman E."/>
        </authorList>
    </citation>
    <scope>NUCLEOTIDE SEQUENCE [LARGE SCALE GENOMIC DNA]</scope>
    <source>
        <strain evidence="13">2 abalone samples</strain>
    </source>
</reference>
<evidence type="ECO:0000256" key="6">
    <source>
        <dbReference type="ARBA" id="ARBA00022840"/>
    </source>
</evidence>
<dbReference type="InterPro" id="IPR017959">
    <property type="entry name" value="Asn/Gln-tRNA_amidoTrfase_suB/E"/>
</dbReference>
<keyword evidence="4 11" id="KW-0436">Ligase</keyword>